<reference evidence="1" key="1">
    <citation type="journal article" date="2020" name="Stud. Mycol.">
        <title>101 Dothideomycetes genomes: a test case for predicting lifestyles and emergence of pathogens.</title>
        <authorList>
            <person name="Haridas S."/>
            <person name="Albert R."/>
            <person name="Binder M."/>
            <person name="Bloem J."/>
            <person name="Labutti K."/>
            <person name="Salamov A."/>
            <person name="Andreopoulos B."/>
            <person name="Baker S."/>
            <person name="Barry K."/>
            <person name="Bills G."/>
            <person name="Bluhm B."/>
            <person name="Cannon C."/>
            <person name="Castanera R."/>
            <person name="Culley D."/>
            <person name="Daum C."/>
            <person name="Ezra D."/>
            <person name="Gonzalez J."/>
            <person name="Henrissat B."/>
            <person name="Kuo A."/>
            <person name="Liang C."/>
            <person name="Lipzen A."/>
            <person name="Lutzoni F."/>
            <person name="Magnuson J."/>
            <person name="Mondo S."/>
            <person name="Nolan M."/>
            <person name="Ohm R."/>
            <person name="Pangilinan J."/>
            <person name="Park H.-J."/>
            <person name="Ramirez L."/>
            <person name="Alfaro M."/>
            <person name="Sun H."/>
            <person name="Tritt A."/>
            <person name="Yoshinaga Y."/>
            <person name="Zwiers L.-H."/>
            <person name="Turgeon B."/>
            <person name="Goodwin S."/>
            <person name="Spatafora J."/>
            <person name="Crous P."/>
            <person name="Grigoriev I."/>
        </authorList>
    </citation>
    <scope>NUCLEOTIDE SEQUENCE</scope>
    <source>
        <strain evidence="1">CBS 175.79</strain>
    </source>
</reference>
<dbReference type="Proteomes" id="UP000799778">
    <property type="component" value="Unassembled WGS sequence"/>
</dbReference>
<name>A0A6A5XIL0_9PLEO</name>
<accession>A0A6A5XIL0</accession>
<proteinExistence type="predicted"/>
<dbReference type="GeneID" id="54286095"/>
<dbReference type="AlphaFoldDB" id="A0A6A5XIL0"/>
<dbReference type="EMBL" id="ML978072">
    <property type="protein sequence ID" value="KAF2012620.1"/>
    <property type="molecule type" value="Genomic_DNA"/>
</dbReference>
<evidence type="ECO:0000313" key="1">
    <source>
        <dbReference type="EMBL" id="KAF2012620.1"/>
    </source>
</evidence>
<gene>
    <name evidence="1" type="ORF">BU24DRAFT_425255</name>
</gene>
<organism evidence="1 2">
    <name type="scientific">Aaosphaeria arxii CBS 175.79</name>
    <dbReference type="NCBI Taxonomy" id="1450172"/>
    <lineage>
        <taxon>Eukaryota</taxon>
        <taxon>Fungi</taxon>
        <taxon>Dikarya</taxon>
        <taxon>Ascomycota</taxon>
        <taxon>Pezizomycotina</taxon>
        <taxon>Dothideomycetes</taxon>
        <taxon>Pleosporomycetidae</taxon>
        <taxon>Pleosporales</taxon>
        <taxon>Pleosporales incertae sedis</taxon>
        <taxon>Aaosphaeria</taxon>
    </lineage>
</organism>
<protein>
    <submittedName>
        <fullName evidence="1">Uncharacterized protein</fullName>
    </submittedName>
</protein>
<keyword evidence="2" id="KW-1185">Reference proteome</keyword>
<sequence>MYTWKACISSSCLIGPLGVWERTETRTGYQPGNWEWYVVVLDVPVNYLFGGMNATGAGVRELRWYCTAGLVFVSLVGEAGSGVWGLSVLLSAVPC</sequence>
<evidence type="ECO:0000313" key="2">
    <source>
        <dbReference type="Proteomes" id="UP000799778"/>
    </source>
</evidence>
<dbReference type="RefSeq" id="XP_033380959.1">
    <property type="nucleotide sequence ID" value="XM_033528698.1"/>
</dbReference>